<evidence type="ECO:0000259" key="2">
    <source>
        <dbReference type="PROSITE" id="PS51840"/>
    </source>
</evidence>
<name>A0A194S7G6_RHOGW</name>
<protein>
    <recommendedName>
        <fullName evidence="2">C2 NT-type domain-containing protein</fullName>
    </recommendedName>
</protein>
<sequence>MGLADTLGFGKTASFQATITVHELLQVPLLNAKFRIKWKFKGATHALVHAASDDALAGSHHPHRHGFAERFLHPRTALSSSSSHATLPTTPVPADRPDRDRTPSGSRARSRSPYAVYSSEDGDDVRSPTQSPPVSPDARPNRAGTSAFTFPSTSSNGGDTQTLYATPSNRTATYDSGTTTNLSPDGLDGGGTSSSKRRGASDLSALASSQSGSGPGGGAHPAAAHRPEPKGSTTFVPLRAHTAVFAREITCPVQVTLRHVPGSSKYQLQPCPVRLAVHQEVPGEDGKREEEHLGEVILDLSQFAAHPLKGGATAAEGVKDDVRPRRYLLQNCKSNAVLRVSVKMQWIDGEKLFVAPAFRTGQLSTGSAAAKGLDSGRNSPANRSSASITHKGNVASSTPSPTRLSGSNYARSTTSTASVNRSNSTSSIGSLPGTPSPLSAASSIAAARDRTPGPRHRDHQAQGAGARSRKPKKVWHPSSTLSAADTGFNFGGPPPQLSSTHIGGGSTSSLGGGGGDGAGGRRGRMPVRSATDIVEDLFNRPLRRTDTDGTVTLSVVSTAGGVSTRDMHGGAGGGLGEPIELRHGGGGGLSSGWKAHKARRSAAKSSAAAAAAAAADARSSGGEAAPSSSKAWSIRPRTRDKHRDRAPAAPDAGLPGFERNQTSATERVGRTPQEDVPQPTPATYAKTEAPVEVHRQRERARWLKDVTHDEQGRRAPHPHAHEQVDVRVQPPTPQLLSSSHGAGGPTVGRPNLGPTRTPSSTSVASSVASSSTKALSVRWGDRPPSTSSTPASAISSSANSSSSTELGPRHGGGSSVAAAGAGGERRLVPLRSQRSYDALGIARPASSASFSSLVTPPSPDRRDTSQRGTSASGTALGQELGRAPARRAGPGERAPGGAEWGRSWG</sequence>
<dbReference type="PROSITE" id="PS51840">
    <property type="entry name" value="C2_NT"/>
    <property type="match status" value="1"/>
</dbReference>
<feature type="compositionally biased region" description="Polar residues" evidence="1">
    <location>
        <begin position="143"/>
        <end position="183"/>
    </location>
</feature>
<feature type="compositionally biased region" description="Polar residues" evidence="1">
    <location>
        <begin position="846"/>
        <end position="855"/>
    </location>
</feature>
<feature type="compositionally biased region" description="Low complexity" evidence="1">
    <location>
        <begin position="77"/>
        <end position="89"/>
    </location>
</feature>
<dbReference type="InterPro" id="IPR019448">
    <property type="entry name" value="NT-C2"/>
</dbReference>
<feature type="region of interest" description="Disordered" evidence="1">
    <location>
        <begin position="77"/>
        <end position="234"/>
    </location>
</feature>
<dbReference type="InterPro" id="IPR039931">
    <property type="entry name" value="EEIG1/2-like"/>
</dbReference>
<dbReference type="OMA" id="FACKWKI"/>
<evidence type="ECO:0000313" key="4">
    <source>
        <dbReference type="Proteomes" id="UP000053890"/>
    </source>
</evidence>
<gene>
    <name evidence="3" type="ORF">RHOBADRAFT_53341</name>
</gene>
<feature type="region of interest" description="Disordered" evidence="1">
    <location>
        <begin position="841"/>
        <end position="905"/>
    </location>
</feature>
<feature type="compositionally biased region" description="Polar residues" evidence="1">
    <location>
        <begin position="866"/>
        <end position="875"/>
    </location>
</feature>
<dbReference type="Proteomes" id="UP000053890">
    <property type="component" value="Unassembled WGS sequence"/>
</dbReference>
<dbReference type="OrthoDB" id="3365224at2759"/>
<dbReference type="PANTHER" id="PTHR21456:SF1">
    <property type="entry name" value="C2 NT-TYPE DOMAIN-CONTAINING PROTEIN"/>
    <property type="match status" value="1"/>
</dbReference>
<feature type="compositionally biased region" description="Low complexity" evidence="1">
    <location>
        <begin position="759"/>
        <end position="772"/>
    </location>
</feature>
<feature type="compositionally biased region" description="Low complexity" evidence="1">
    <location>
        <begin position="881"/>
        <end position="905"/>
    </location>
</feature>
<keyword evidence="4" id="KW-1185">Reference proteome</keyword>
<feature type="region of interest" description="Disordered" evidence="1">
    <location>
        <begin position="617"/>
        <end position="829"/>
    </location>
</feature>
<feature type="compositionally biased region" description="Polar residues" evidence="1">
    <location>
        <begin position="376"/>
        <end position="429"/>
    </location>
</feature>
<feature type="compositionally biased region" description="Gly residues" evidence="1">
    <location>
        <begin position="502"/>
        <end position="520"/>
    </location>
</feature>
<dbReference type="Pfam" id="PF10358">
    <property type="entry name" value="NT-C2"/>
    <property type="match status" value="1"/>
</dbReference>
<evidence type="ECO:0000256" key="1">
    <source>
        <dbReference type="SAM" id="MobiDB-lite"/>
    </source>
</evidence>
<feature type="region of interest" description="Disordered" evidence="1">
    <location>
        <begin position="367"/>
        <end position="525"/>
    </location>
</feature>
<dbReference type="EMBL" id="KQ474078">
    <property type="protein sequence ID" value="KPV75356.1"/>
    <property type="molecule type" value="Genomic_DNA"/>
</dbReference>
<feature type="compositionally biased region" description="Low complexity" evidence="1">
    <location>
        <begin position="783"/>
        <end position="804"/>
    </location>
</feature>
<feature type="compositionally biased region" description="Basic and acidic residues" evidence="1">
    <location>
        <begin position="689"/>
        <end position="725"/>
    </location>
</feature>
<dbReference type="STRING" id="578459.A0A194S7G6"/>
<dbReference type="PANTHER" id="PTHR21456">
    <property type="entry name" value="FAMILY WITH SEQUENCE SIMILARITY 102"/>
    <property type="match status" value="1"/>
</dbReference>
<proteinExistence type="predicted"/>
<dbReference type="GeneID" id="28977240"/>
<dbReference type="RefSeq" id="XP_018271405.1">
    <property type="nucleotide sequence ID" value="XM_018416792.1"/>
</dbReference>
<accession>A0A194S7G6</accession>
<reference evidence="3 4" key="1">
    <citation type="journal article" date="2015" name="Front. Microbiol.">
        <title>Genome sequence of the plant growth promoting endophytic yeast Rhodotorula graminis WP1.</title>
        <authorList>
            <person name="Firrincieli A."/>
            <person name="Otillar R."/>
            <person name="Salamov A."/>
            <person name="Schmutz J."/>
            <person name="Khan Z."/>
            <person name="Redman R.S."/>
            <person name="Fleck N.D."/>
            <person name="Lindquist E."/>
            <person name="Grigoriev I.V."/>
            <person name="Doty S.L."/>
        </authorList>
    </citation>
    <scope>NUCLEOTIDE SEQUENCE [LARGE SCALE GENOMIC DNA]</scope>
    <source>
        <strain evidence="3 4">WP1</strain>
    </source>
</reference>
<feature type="compositionally biased region" description="Low complexity" evidence="1">
    <location>
        <begin position="201"/>
        <end position="212"/>
    </location>
</feature>
<feature type="domain" description="C2 NT-type" evidence="2">
    <location>
        <begin position="5"/>
        <end position="346"/>
    </location>
</feature>
<evidence type="ECO:0000313" key="3">
    <source>
        <dbReference type="EMBL" id="KPV75356.1"/>
    </source>
</evidence>
<organism evidence="3 4">
    <name type="scientific">Rhodotorula graminis (strain WP1)</name>
    <dbReference type="NCBI Taxonomy" id="578459"/>
    <lineage>
        <taxon>Eukaryota</taxon>
        <taxon>Fungi</taxon>
        <taxon>Dikarya</taxon>
        <taxon>Basidiomycota</taxon>
        <taxon>Pucciniomycotina</taxon>
        <taxon>Microbotryomycetes</taxon>
        <taxon>Sporidiobolales</taxon>
        <taxon>Sporidiobolaceae</taxon>
        <taxon>Rhodotorula</taxon>
    </lineage>
</organism>
<dbReference type="AlphaFoldDB" id="A0A194S7G6"/>